<name>A0ABV9P5L5_9FLAO</name>
<keyword evidence="3" id="KW-1185">Reference proteome</keyword>
<dbReference type="Proteomes" id="UP001595885">
    <property type="component" value="Unassembled WGS sequence"/>
</dbReference>
<organism evidence="2 3">
    <name type="scientific">Flavobacterium ponti</name>
    <dbReference type="NCBI Taxonomy" id="665133"/>
    <lineage>
        <taxon>Bacteria</taxon>
        <taxon>Pseudomonadati</taxon>
        <taxon>Bacteroidota</taxon>
        <taxon>Flavobacteriia</taxon>
        <taxon>Flavobacteriales</taxon>
        <taxon>Flavobacteriaceae</taxon>
        <taxon>Flavobacterium</taxon>
    </lineage>
</organism>
<evidence type="ECO:0000313" key="3">
    <source>
        <dbReference type="Proteomes" id="UP001595885"/>
    </source>
</evidence>
<feature type="transmembrane region" description="Helical" evidence="1">
    <location>
        <begin position="112"/>
        <end position="131"/>
    </location>
</feature>
<reference evidence="3" key="1">
    <citation type="journal article" date="2019" name="Int. J. Syst. Evol. Microbiol.">
        <title>The Global Catalogue of Microorganisms (GCM) 10K type strain sequencing project: providing services to taxonomists for standard genome sequencing and annotation.</title>
        <authorList>
            <consortium name="The Broad Institute Genomics Platform"/>
            <consortium name="The Broad Institute Genome Sequencing Center for Infectious Disease"/>
            <person name="Wu L."/>
            <person name="Ma J."/>
        </authorList>
    </citation>
    <scope>NUCLEOTIDE SEQUENCE [LARGE SCALE GENOMIC DNA]</scope>
    <source>
        <strain evidence="3">CCUG 50349</strain>
    </source>
</reference>
<dbReference type="RefSeq" id="WP_379740182.1">
    <property type="nucleotide sequence ID" value="NZ_JBHSGW010000021.1"/>
</dbReference>
<keyword evidence="1" id="KW-1133">Transmembrane helix</keyword>
<proteinExistence type="predicted"/>
<comment type="caution">
    <text evidence="2">The sequence shown here is derived from an EMBL/GenBank/DDBJ whole genome shotgun (WGS) entry which is preliminary data.</text>
</comment>
<sequence length="304" mass="35638">MNPLTLFQNLKNDVLLVYKEHHPYFVGDWKTFSSQDIQNLIELIETQVKQTVSEKWIYTHLKPETNEKLPRKDMLNILSQLVGYSGWEEYLFKNKKVVEVTQQDDKKSNRNLVIWLLSLMVITSIVAYIFYDFIFEKDNVHSLEVKDSYTNDKISTEDIKAVIVNDSAEIPIEIVNSELQIKTKDSAKVVIKSPFYEDKTVMVKNTHPHPNIVLEPDDYAMMLKAFMKSDIKDWQTRKEQLQKILADDLEVIVMLKNNLGAEYFNKEEFSEKLVIPTASLKKMKVIEIKNNTDKQINFIRIIQQ</sequence>
<keyword evidence="1" id="KW-0472">Membrane</keyword>
<evidence type="ECO:0008006" key="4">
    <source>
        <dbReference type="Google" id="ProtNLM"/>
    </source>
</evidence>
<evidence type="ECO:0000256" key="1">
    <source>
        <dbReference type="SAM" id="Phobius"/>
    </source>
</evidence>
<keyword evidence="1" id="KW-0812">Transmembrane</keyword>
<evidence type="ECO:0000313" key="2">
    <source>
        <dbReference type="EMBL" id="MFC4739891.1"/>
    </source>
</evidence>
<gene>
    <name evidence="2" type="ORF">ACFO3U_07780</name>
</gene>
<protein>
    <recommendedName>
        <fullName evidence="4">Anti-sigma factor</fullName>
    </recommendedName>
</protein>
<dbReference type="EMBL" id="JBHSGW010000021">
    <property type="protein sequence ID" value="MFC4739891.1"/>
    <property type="molecule type" value="Genomic_DNA"/>
</dbReference>
<accession>A0ABV9P5L5</accession>